<dbReference type="PANTHER" id="PTHR47506:SF3">
    <property type="entry name" value="HTH-TYPE TRANSCRIPTIONAL REGULATOR LMRA"/>
    <property type="match status" value="1"/>
</dbReference>
<sequence length="197" mass="22118">MSTHLTMTTESSHARQQILETASELFYQKGIQHVGINEVIAASGVAKRTLYRWFPSKDLLIEEVMKYRAIQWLYWFEDAVSERGITPKERLLGTFDVLREWYSSPNFRGCPFINAVLEIADASHKAHQVSIDLRESIRQIIVRLAAEAGVKNPEFFSQQYLLLIGGASLMATIEQSPNGATFAQSALSVLIDANIGN</sequence>
<dbReference type="SUPFAM" id="SSF46689">
    <property type="entry name" value="Homeodomain-like"/>
    <property type="match status" value="1"/>
</dbReference>
<organism evidence="6 7">
    <name type="scientific">Nostoc commune NIES-4072</name>
    <dbReference type="NCBI Taxonomy" id="2005467"/>
    <lineage>
        <taxon>Bacteria</taxon>
        <taxon>Bacillati</taxon>
        <taxon>Cyanobacteriota</taxon>
        <taxon>Cyanophyceae</taxon>
        <taxon>Nostocales</taxon>
        <taxon>Nostocaceae</taxon>
        <taxon>Nostoc</taxon>
    </lineage>
</organism>
<dbReference type="PRINTS" id="PR00455">
    <property type="entry name" value="HTHTETR"/>
</dbReference>
<dbReference type="AlphaFoldDB" id="A0A2R5FT66"/>
<dbReference type="PROSITE" id="PS50977">
    <property type="entry name" value="HTH_TETR_2"/>
    <property type="match status" value="1"/>
</dbReference>
<feature type="DNA-binding region" description="H-T-H motif" evidence="4">
    <location>
        <begin position="35"/>
        <end position="54"/>
    </location>
</feature>
<evidence type="ECO:0000256" key="2">
    <source>
        <dbReference type="ARBA" id="ARBA00023125"/>
    </source>
</evidence>
<name>A0A2R5FT66_NOSCO</name>
<dbReference type="SUPFAM" id="SSF48498">
    <property type="entry name" value="Tetracyclin repressor-like, C-terminal domain"/>
    <property type="match status" value="1"/>
</dbReference>
<keyword evidence="2 4" id="KW-0238">DNA-binding</keyword>
<reference evidence="6 7" key="1">
    <citation type="submission" date="2017-06" db="EMBL/GenBank/DDBJ databases">
        <title>Genome sequencing of cyanobaciteial culture collection at National Institute for Environmental Studies (NIES).</title>
        <authorList>
            <person name="Hirose Y."/>
            <person name="Shimura Y."/>
            <person name="Fujisawa T."/>
            <person name="Nakamura Y."/>
            <person name="Kawachi M."/>
        </authorList>
    </citation>
    <scope>NUCLEOTIDE SEQUENCE [LARGE SCALE GENOMIC DNA]</scope>
    <source>
        <strain evidence="6 7">NIES-4072</strain>
    </source>
</reference>
<evidence type="ECO:0000256" key="4">
    <source>
        <dbReference type="PROSITE-ProRule" id="PRU00335"/>
    </source>
</evidence>
<dbReference type="EMBL" id="BDUD01000001">
    <property type="protein sequence ID" value="GBG21947.1"/>
    <property type="molecule type" value="Genomic_DNA"/>
</dbReference>
<dbReference type="PANTHER" id="PTHR47506">
    <property type="entry name" value="TRANSCRIPTIONAL REGULATORY PROTEIN"/>
    <property type="match status" value="1"/>
</dbReference>
<gene>
    <name evidence="6" type="ORF">NIES4072_56360</name>
</gene>
<dbReference type="InterPro" id="IPR009057">
    <property type="entry name" value="Homeodomain-like_sf"/>
</dbReference>
<proteinExistence type="predicted"/>
<dbReference type="Gene3D" id="1.10.357.10">
    <property type="entry name" value="Tetracycline Repressor, domain 2"/>
    <property type="match status" value="1"/>
</dbReference>
<keyword evidence="3" id="KW-0804">Transcription</keyword>
<feature type="domain" description="HTH tetR-type" evidence="5">
    <location>
        <begin position="12"/>
        <end position="72"/>
    </location>
</feature>
<dbReference type="InterPro" id="IPR001647">
    <property type="entry name" value="HTH_TetR"/>
</dbReference>
<keyword evidence="1" id="KW-0805">Transcription regulation</keyword>
<dbReference type="InterPro" id="IPR036271">
    <property type="entry name" value="Tet_transcr_reg_TetR-rel_C_sf"/>
</dbReference>
<evidence type="ECO:0000256" key="1">
    <source>
        <dbReference type="ARBA" id="ARBA00023015"/>
    </source>
</evidence>
<accession>A0A2R5FT66</accession>
<dbReference type="GO" id="GO:0003677">
    <property type="term" value="F:DNA binding"/>
    <property type="evidence" value="ECO:0007669"/>
    <property type="project" value="UniProtKB-UniRule"/>
</dbReference>
<dbReference type="Proteomes" id="UP000245124">
    <property type="component" value="Unassembled WGS sequence"/>
</dbReference>
<dbReference type="Pfam" id="PF00440">
    <property type="entry name" value="TetR_N"/>
    <property type="match status" value="1"/>
</dbReference>
<comment type="caution">
    <text evidence="6">The sequence shown here is derived from an EMBL/GenBank/DDBJ whole genome shotgun (WGS) entry which is preliminary data.</text>
</comment>
<evidence type="ECO:0000313" key="7">
    <source>
        <dbReference type="Proteomes" id="UP000245124"/>
    </source>
</evidence>
<keyword evidence="7" id="KW-1185">Reference proteome</keyword>
<evidence type="ECO:0000313" key="6">
    <source>
        <dbReference type="EMBL" id="GBG21947.1"/>
    </source>
</evidence>
<protein>
    <submittedName>
        <fullName evidence="6">Transcriptional regulator</fullName>
    </submittedName>
</protein>
<evidence type="ECO:0000259" key="5">
    <source>
        <dbReference type="PROSITE" id="PS50977"/>
    </source>
</evidence>
<evidence type="ECO:0000256" key="3">
    <source>
        <dbReference type="ARBA" id="ARBA00023163"/>
    </source>
</evidence>